<feature type="compositionally biased region" description="Polar residues" evidence="1">
    <location>
        <begin position="371"/>
        <end position="402"/>
    </location>
</feature>
<reference evidence="2" key="1">
    <citation type="submission" date="2023-03" db="EMBL/GenBank/DDBJ databases">
        <title>Near-Complete genome sequence of Lipomyces tetrasporous NRRL Y-64009, an oleaginous yeast capable of growing on lignocellulosic hydrolysates.</title>
        <authorList>
            <consortium name="Lawrence Berkeley National Laboratory"/>
            <person name="Jagtap S.S."/>
            <person name="Liu J.-J."/>
            <person name="Walukiewicz H.E."/>
            <person name="Pangilinan J."/>
            <person name="Lipzen A."/>
            <person name="Ahrendt S."/>
            <person name="Koriabine M."/>
            <person name="Cobaugh K."/>
            <person name="Salamov A."/>
            <person name="Yoshinaga Y."/>
            <person name="Ng V."/>
            <person name="Daum C."/>
            <person name="Grigoriev I.V."/>
            <person name="Slininger P.J."/>
            <person name="Dien B.S."/>
            <person name="Jin Y.-S."/>
            <person name="Rao C.V."/>
        </authorList>
    </citation>
    <scope>NUCLEOTIDE SEQUENCE</scope>
    <source>
        <strain evidence="2">NRRL Y-64009</strain>
    </source>
</reference>
<dbReference type="RefSeq" id="XP_056045031.1">
    <property type="nucleotide sequence ID" value="XM_056191880.1"/>
</dbReference>
<gene>
    <name evidence="2" type="ORF">POJ06DRAFT_99149</name>
</gene>
<keyword evidence="3" id="KW-1185">Reference proteome</keyword>
<feature type="region of interest" description="Disordered" evidence="1">
    <location>
        <begin position="358"/>
        <end position="418"/>
    </location>
</feature>
<dbReference type="AlphaFoldDB" id="A0AAD7QUM7"/>
<evidence type="ECO:0000256" key="1">
    <source>
        <dbReference type="SAM" id="MobiDB-lite"/>
    </source>
</evidence>
<organism evidence="2 3">
    <name type="scientific">Lipomyces tetrasporus</name>
    <dbReference type="NCBI Taxonomy" id="54092"/>
    <lineage>
        <taxon>Eukaryota</taxon>
        <taxon>Fungi</taxon>
        <taxon>Dikarya</taxon>
        <taxon>Ascomycota</taxon>
        <taxon>Saccharomycotina</taxon>
        <taxon>Lipomycetes</taxon>
        <taxon>Lipomycetales</taxon>
        <taxon>Lipomycetaceae</taxon>
        <taxon>Lipomyces</taxon>
    </lineage>
</organism>
<evidence type="ECO:0000313" key="3">
    <source>
        <dbReference type="Proteomes" id="UP001217417"/>
    </source>
</evidence>
<dbReference type="GeneID" id="80887046"/>
<accession>A0AAD7QUM7</accession>
<name>A0AAD7QUM7_9ASCO</name>
<comment type="caution">
    <text evidence="2">The sequence shown here is derived from an EMBL/GenBank/DDBJ whole genome shotgun (WGS) entry which is preliminary data.</text>
</comment>
<dbReference type="Proteomes" id="UP001217417">
    <property type="component" value="Unassembled WGS sequence"/>
</dbReference>
<evidence type="ECO:0000313" key="2">
    <source>
        <dbReference type="EMBL" id="KAJ8101581.1"/>
    </source>
</evidence>
<sequence length="418" mass="47886">MDLTGSNELRGALKRIGGQLLPVYDESGANGEEEVVIYRPSEAAWNLWLKEQKMYMRWNTHKRADYRKENKRIQAGALDFKYVYLCNHAKTYTAQHNPNVPPEKRRKGKETIKVGCHAKIVARQYTDANQIEIRYRWRHNGHMSPSPIEVLMKKDDGGIKEWLGLRIGQLYTTEPFMDLVRFTAQEFAAFEQDAANMAALPEIYRLLRIKPSDIYSLIREQLLQSASWPDNVTRKAQIWQELISESNATLHMLYQKNGFLDDVPLASMWEHLAGVKAYNRRLRDILYGHPGRVSQPQIALPQQDQMAPMPPQNGQLQSPQTPFTHEVIAAAPVLTHHQQQQQHQQHNLIRQNSQLSPIPLVPIPRMPPPGQSDQAQQSVLQSSAMQQPTQGFQHHPFQQTPNYGHPPMPHQTVGPTGH</sequence>
<feature type="compositionally biased region" description="Pro residues" evidence="1">
    <location>
        <begin position="359"/>
        <end position="370"/>
    </location>
</feature>
<proteinExistence type="predicted"/>
<protein>
    <submittedName>
        <fullName evidence="2">Uncharacterized protein</fullName>
    </submittedName>
</protein>
<dbReference type="EMBL" id="JARPMG010000004">
    <property type="protein sequence ID" value="KAJ8101581.1"/>
    <property type="molecule type" value="Genomic_DNA"/>
</dbReference>